<reference evidence="2 3" key="1">
    <citation type="submission" date="2017-01" db="EMBL/GenBank/DDBJ databases">
        <title>Genome sequencing of Arcobacter sp. LPB0137.</title>
        <authorList>
            <person name="Lee G.-W."/>
            <person name="Yi H."/>
        </authorList>
    </citation>
    <scope>NUCLEOTIDE SEQUENCE [LARGE SCALE GENOMIC DNA]</scope>
    <source>
        <strain evidence="2 3">LPB0137</strain>
    </source>
</reference>
<protein>
    <submittedName>
        <fullName evidence="2">Uncharacterized protein</fullName>
    </submittedName>
</protein>
<feature type="transmembrane region" description="Helical" evidence="1">
    <location>
        <begin position="143"/>
        <end position="157"/>
    </location>
</feature>
<dbReference type="EMBL" id="CP019070">
    <property type="protein sequence ID" value="APW65505.1"/>
    <property type="molecule type" value="Genomic_DNA"/>
</dbReference>
<feature type="transmembrane region" description="Helical" evidence="1">
    <location>
        <begin position="203"/>
        <end position="223"/>
    </location>
</feature>
<dbReference type="KEGG" id="alp:LPB137_06425"/>
<accession>A0A1P8KLU4</accession>
<evidence type="ECO:0000313" key="3">
    <source>
        <dbReference type="Proteomes" id="UP000186074"/>
    </source>
</evidence>
<feature type="transmembrane region" description="Helical" evidence="1">
    <location>
        <begin position="164"/>
        <end position="183"/>
    </location>
</feature>
<feature type="transmembrane region" description="Helical" evidence="1">
    <location>
        <begin position="90"/>
        <end position="108"/>
    </location>
</feature>
<dbReference type="AlphaFoldDB" id="A0A1P8KLU4"/>
<dbReference type="RefSeq" id="WP_076085948.1">
    <property type="nucleotide sequence ID" value="NZ_CP019070.1"/>
</dbReference>
<proteinExistence type="predicted"/>
<keyword evidence="1" id="KW-0812">Transmembrane</keyword>
<keyword evidence="3" id="KW-1185">Reference proteome</keyword>
<name>A0A1P8KLU4_9BACT</name>
<dbReference type="STRING" id="1850254.LPB137_06425"/>
<organism evidence="2 3">
    <name type="scientific">Poseidonibacter parvus</name>
    <dbReference type="NCBI Taxonomy" id="1850254"/>
    <lineage>
        <taxon>Bacteria</taxon>
        <taxon>Pseudomonadati</taxon>
        <taxon>Campylobacterota</taxon>
        <taxon>Epsilonproteobacteria</taxon>
        <taxon>Campylobacterales</taxon>
        <taxon>Arcobacteraceae</taxon>
        <taxon>Poseidonibacter</taxon>
    </lineage>
</organism>
<sequence>MYKYKYSHIYLPVLFALFLGLFLDSKDISNKFINSQFIANFITLITFIWIYFKVSAKIKKLMLYGLILAFFGEVFFSLVLGMYTYRLENLPFYVPLGHSIIYAGVFYISKEAVLKENKELVIKILYVLMIIYSTAWLIFANDVFGFICMLVIIYLLNKKPHTKLFFLVMFFMIVYLELLGTYFECWVWPEVWFDKITFISSANPPSGISVFYFGFDIGCLLIYRQFNKIKWQRLRNLQKIKREKL</sequence>
<keyword evidence="1" id="KW-0472">Membrane</keyword>
<feature type="transmembrane region" description="Helical" evidence="1">
    <location>
        <begin position="61"/>
        <end position="84"/>
    </location>
</feature>
<feature type="transmembrane region" description="Helical" evidence="1">
    <location>
        <begin position="7"/>
        <end position="23"/>
    </location>
</feature>
<keyword evidence="1" id="KW-1133">Transmembrane helix</keyword>
<feature type="transmembrane region" description="Helical" evidence="1">
    <location>
        <begin position="120"/>
        <end position="137"/>
    </location>
</feature>
<gene>
    <name evidence="2" type="ORF">LPB137_06425</name>
</gene>
<evidence type="ECO:0000313" key="2">
    <source>
        <dbReference type="EMBL" id="APW65505.1"/>
    </source>
</evidence>
<feature type="transmembrane region" description="Helical" evidence="1">
    <location>
        <begin position="35"/>
        <end position="54"/>
    </location>
</feature>
<evidence type="ECO:0000256" key="1">
    <source>
        <dbReference type="SAM" id="Phobius"/>
    </source>
</evidence>
<dbReference type="Proteomes" id="UP000186074">
    <property type="component" value="Chromosome"/>
</dbReference>